<dbReference type="Gene3D" id="1.20.5.1200">
    <property type="entry name" value="Alpha-tocopherol transfer"/>
    <property type="match status" value="1"/>
</dbReference>
<evidence type="ECO:0000313" key="3">
    <source>
        <dbReference type="Proteomes" id="UP001497382"/>
    </source>
</evidence>
<dbReference type="GO" id="GO:1902936">
    <property type="term" value="F:phosphatidylinositol bisphosphate binding"/>
    <property type="evidence" value="ECO:0007669"/>
    <property type="project" value="TreeGrafter"/>
</dbReference>
<dbReference type="GO" id="GO:0016020">
    <property type="term" value="C:membrane"/>
    <property type="evidence" value="ECO:0007669"/>
    <property type="project" value="TreeGrafter"/>
</dbReference>
<feature type="domain" description="CRAL-TRIO" evidence="1">
    <location>
        <begin position="106"/>
        <end position="267"/>
    </location>
</feature>
<sequence length="291" mass="34520">MSSKALTMQRKEFLPLETGHLTESAIRKCEEELNERETLGRKAKGLQELRSLLQKNPKSEGIDFHEDFLVGFLRRNKYRVENARQQILKLMHLHETENMFGGVPEEYLDLPSNKFLVLLPMRCQDDCALFICRWGKWDPSELPLEQLKQMVWMLILQSLRDPMTQINGFKIIHDLEGMSFKQLKYCTPSNFSLLYNSAVICLPARYKEMHYISDSHLFKIIWNMIKPIMSEKIRNRVYFHSNKEELFHYFPRCIMPTVYGGDIQETAMEDWIKRANKEHTKCTLRGQPNYY</sequence>
<dbReference type="InterPro" id="IPR036273">
    <property type="entry name" value="CRAL/TRIO_N_dom_sf"/>
</dbReference>
<organism evidence="2 3">
    <name type="scientific">Larinioides sclopetarius</name>
    <dbReference type="NCBI Taxonomy" id="280406"/>
    <lineage>
        <taxon>Eukaryota</taxon>
        <taxon>Metazoa</taxon>
        <taxon>Ecdysozoa</taxon>
        <taxon>Arthropoda</taxon>
        <taxon>Chelicerata</taxon>
        <taxon>Arachnida</taxon>
        <taxon>Araneae</taxon>
        <taxon>Araneomorphae</taxon>
        <taxon>Entelegynae</taxon>
        <taxon>Araneoidea</taxon>
        <taxon>Araneidae</taxon>
        <taxon>Larinioides</taxon>
    </lineage>
</organism>
<keyword evidence="3" id="KW-1185">Reference proteome</keyword>
<dbReference type="AlphaFoldDB" id="A0AAV2A328"/>
<dbReference type="Proteomes" id="UP001497382">
    <property type="component" value="Unassembled WGS sequence"/>
</dbReference>
<dbReference type="PANTHER" id="PTHR10174:SF208">
    <property type="entry name" value="CRAL-TRIO DOMAIN-CONTAINING PROTEIN DDB_G0278031"/>
    <property type="match status" value="1"/>
</dbReference>
<dbReference type="PRINTS" id="PR00180">
    <property type="entry name" value="CRETINALDHBP"/>
</dbReference>
<dbReference type="PANTHER" id="PTHR10174">
    <property type="entry name" value="ALPHA-TOCOPHEROL TRANSFER PROTEIN-RELATED"/>
    <property type="match status" value="1"/>
</dbReference>
<reference evidence="2 3" key="1">
    <citation type="submission" date="2024-04" db="EMBL/GenBank/DDBJ databases">
        <authorList>
            <person name="Rising A."/>
            <person name="Reimegard J."/>
            <person name="Sonavane S."/>
            <person name="Akerstrom W."/>
            <person name="Nylinder S."/>
            <person name="Hedman E."/>
            <person name="Kallberg Y."/>
        </authorList>
    </citation>
    <scope>NUCLEOTIDE SEQUENCE [LARGE SCALE GENOMIC DNA]</scope>
</reference>
<proteinExistence type="predicted"/>
<dbReference type="Gene3D" id="1.10.8.20">
    <property type="entry name" value="N-terminal domain of phosphatidylinositol transfer protein sec14p"/>
    <property type="match status" value="1"/>
</dbReference>
<dbReference type="Gene3D" id="3.40.525.10">
    <property type="entry name" value="CRAL-TRIO lipid binding domain"/>
    <property type="match status" value="1"/>
</dbReference>
<dbReference type="PROSITE" id="PS50191">
    <property type="entry name" value="CRAL_TRIO"/>
    <property type="match status" value="1"/>
</dbReference>
<protein>
    <recommendedName>
        <fullName evidence="1">CRAL-TRIO domain-containing protein</fullName>
    </recommendedName>
</protein>
<dbReference type="SUPFAM" id="SSF46938">
    <property type="entry name" value="CRAL/TRIO N-terminal domain"/>
    <property type="match status" value="1"/>
</dbReference>
<dbReference type="SUPFAM" id="SSF52087">
    <property type="entry name" value="CRAL/TRIO domain"/>
    <property type="match status" value="1"/>
</dbReference>
<evidence type="ECO:0000313" key="2">
    <source>
        <dbReference type="EMBL" id="CAL1278042.1"/>
    </source>
</evidence>
<evidence type="ECO:0000259" key="1">
    <source>
        <dbReference type="PROSITE" id="PS50191"/>
    </source>
</evidence>
<dbReference type="EMBL" id="CAXIEN010000107">
    <property type="protein sequence ID" value="CAL1278042.1"/>
    <property type="molecule type" value="Genomic_DNA"/>
</dbReference>
<gene>
    <name evidence="2" type="ORF">LARSCL_LOCUS9555</name>
</gene>
<dbReference type="Pfam" id="PF00650">
    <property type="entry name" value="CRAL_TRIO"/>
    <property type="match status" value="1"/>
</dbReference>
<dbReference type="CDD" id="cd00170">
    <property type="entry name" value="SEC14"/>
    <property type="match status" value="1"/>
</dbReference>
<name>A0AAV2A328_9ARAC</name>
<dbReference type="InterPro" id="IPR001251">
    <property type="entry name" value="CRAL-TRIO_dom"/>
</dbReference>
<dbReference type="InterPro" id="IPR036865">
    <property type="entry name" value="CRAL-TRIO_dom_sf"/>
</dbReference>
<accession>A0AAV2A328</accession>
<comment type="caution">
    <text evidence="2">The sequence shown here is derived from an EMBL/GenBank/DDBJ whole genome shotgun (WGS) entry which is preliminary data.</text>
</comment>
<dbReference type="SMART" id="SM00516">
    <property type="entry name" value="SEC14"/>
    <property type="match status" value="1"/>
</dbReference>